<dbReference type="AlphaFoldDB" id="A0A4Y9F738"/>
<dbReference type="RefSeq" id="WP_135011987.1">
    <property type="nucleotide sequence ID" value="NZ_JADGLK010000012.1"/>
</dbReference>
<gene>
    <name evidence="1" type="ORF">E4U03_04745</name>
</gene>
<name>A0A4Y9F738_9MICC</name>
<organism evidence="1 2">
    <name type="scientific">Rothia nasimurium</name>
    <dbReference type="NCBI Taxonomy" id="85336"/>
    <lineage>
        <taxon>Bacteria</taxon>
        <taxon>Bacillati</taxon>
        <taxon>Actinomycetota</taxon>
        <taxon>Actinomycetes</taxon>
        <taxon>Micrococcales</taxon>
        <taxon>Micrococcaceae</taxon>
        <taxon>Rothia</taxon>
    </lineage>
</organism>
<dbReference type="EMBL" id="SPQC01000012">
    <property type="protein sequence ID" value="TFU22927.1"/>
    <property type="molecule type" value="Genomic_DNA"/>
</dbReference>
<accession>A0A4Y9F738</accession>
<evidence type="ECO:0000313" key="1">
    <source>
        <dbReference type="EMBL" id="TFU22927.1"/>
    </source>
</evidence>
<proteinExistence type="predicted"/>
<evidence type="ECO:0000313" key="2">
    <source>
        <dbReference type="Proteomes" id="UP000297951"/>
    </source>
</evidence>
<reference evidence="1 2" key="1">
    <citation type="submission" date="2019-03" db="EMBL/GenBank/DDBJ databases">
        <title>Diversity of the mouse oral microbiome.</title>
        <authorList>
            <person name="Joseph S."/>
            <person name="Aduse-Opoku J."/>
            <person name="Curtis M."/>
            <person name="Wade W."/>
            <person name="Hashim A."/>
        </authorList>
    </citation>
    <scope>NUCLEOTIDE SEQUENCE [LARGE SCALE GENOMIC DNA]</scope>
    <source>
        <strain evidence="2">irhom_31</strain>
    </source>
</reference>
<comment type="caution">
    <text evidence="1">The sequence shown here is derived from an EMBL/GenBank/DDBJ whole genome shotgun (WGS) entry which is preliminary data.</text>
</comment>
<protein>
    <submittedName>
        <fullName evidence="1">Uncharacterized protein</fullName>
    </submittedName>
</protein>
<dbReference type="Proteomes" id="UP000297951">
    <property type="component" value="Unassembled WGS sequence"/>
</dbReference>
<sequence>MSKQPDNEQNLKSRVEPSKGDQLFAALLAENPLLEKAEGAVWDSKGFISNTTPGNTEGKTVVTITAKFRNGEQRWVKTYRADEASEMLPVLKDWFDVRFPDGLGEE</sequence>